<proteinExistence type="predicted"/>
<gene>
    <name evidence="2" type="ORF">EFK50_11810</name>
</gene>
<dbReference type="EMBL" id="RJSE01000007">
    <property type="protein sequence ID" value="RNL62451.1"/>
    <property type="molecule type" value="Genomic_DNA"/>
</dbReference>
<evidence type="ECO:0000313" key="2">
    <source>
        <dbReference type="EMBL" id="RNL62451.1"/>
    </source>
</evidence>
<dbReference type="OrthoDB" id="9801997at2"/>
<dbReference type="Pfam" id="PF02627">
    <property type="entry name" value="CMD"/>
    <property type="match status" value="1"/>
</dbReference>
<dbReference type="Gene3D" id="1.20.1290.10">
    <property type="entry name" value="AhpD-like"/>
    <property type="match status" value="1"/>
</dbReference>
<evidence type="ECO:0000259" key="1">
    <source>
        <dbReference type="Pfam" id="PF02627"/>
    </source>
</evidence>
<dbReference type="Proteomes" id="UP000267128">
    <property type="component" value="Unassembled WGS sequence"/>
</dbReference>
<protein>
    <submittedName>
        <fullName evidence="2">Carboxymuconolactone decarboxylase family protein</fullName>
    </submittedName>
</protein>
<dbReference type="InterPro" id="IPR029032">
    <property type="entry name" value="AhpD-like"/>
</dbReference>
<dbReference type="RefSeq" id="WP_123227747.1">
    <property type="nucleotide sequence ID" value="NZ_RJSE01000007.1"/>
</dbReference>
<dbReference type="InterPro" id="IPR003779">
    <property type="entry name" value="CMD-like"/>
</dbReference>
<keyword evidence="3" id="KW-1185">Reference proteome</keyword>
<organism evidence="2 3">
    <name type="scientific">Nocardioides marmoriginsengisoli</name>
    <dbReference type="NCBI Taxonomy" id="661483"/>
    <lineage>
        <taxon>Bacteria</taxon>
        <taxon>Bacillati</taxon>
        <taxon>Actinomycetota</taxon>
        <taxon>Actinomycetes</taxon>
        <taxon>Propionibacteriales</taxon>
        <taxon>Nocardioidaceae</taxon>
        <taxon>Nocardioides</taxon>
    </lineage>
</organism>
<dbReference type="GO" id="GO:0051920">
    <property type="term" value="F:peroxiredoxin activity"/>
    <property type="evidence" value="ECO:0007669"/>
    <property type="project" value="InterPro"/>
</dbReference>
<dbReference type="AlphaFoldDB" id="A0A3N0CGU4"/>
<dbReference type="PANTHER" id="PTHR35446:SF2">
    <property type="entry name" value="CARBOXYMUCONOLACTONE DECARBOXYLASE-LIKE DOMAIN-CONTAINING PROTEIN"/>
    <property type="match status" value="1"/>
</dbReference>
<dbReference type="PANTHER" id="PTHR35446">
    <property type="entry name" value="SI:CH211-175M2.5"/>
    <property type="match status" value="1"/>
</dbReference>
<reference evidence="2 3" key="1">
    <citation type="submission" date="2018-11" db="EMBL/GenBank/DDBJ databases">
        <authorList>
            <person name="Li F."/>
        </authorList>
    </citation>
    <scope>NUCLEOTIDE SEQUENCE [LARGE SCALE GENOMIC DNA]</scope>
    <source>
        <strain evidence="2 3">Gsoil 097</strain>
    </source>
</reference>
<comment type="caution">
    <text evidence="2">The sequence shown here is derived from an EMBL/GenBank/DDBJ whole genome shotgun (WGS) entry which is preliminary data.</text>
</comment>
<dbReference type="SUPFAM" id="SSF69118">
    <property type="entry name" value="AhpD-like"/>
    <property type="match status" value="1"/>
</dbReference>
<evidence type="ECO:0000313" key="3">
    <source>
        <dbReference type="Proteomes" id="UP000267128"/>
    </source>
</evidence>
<feature type="domain" description="Carboxymuconolactone decarboxylase-like" evidence="1">
    <location>
        <begin position="41"/>
        <end position="123"/>
    </location>
</feature>
<sequence length="197" mass="21027">MPRIQPVADELLDRNHADLLATIRGAYGSEPSSFALLAHVPGLLEAVGDLSEAVMGPGRIDAGLKWMVAHVASLSAGCQYCSAHTGYHAAHAAGVREEKVAALWDFATDPLFSRAERAALNLALGAAHSPNATTDADFDELRASFTDGQIAEQVAVVALFGLFNRWNDTLKPELEDAPLRFAEQTGAYAGRNEGRSR</sequence>
<name>A0A3N0CGU4_9ACTN</name>
<accession>A0A3N0CGU4</accession>